<evidence type="ECO:0000256" key="2">
    <source>
        <dbReference type="ARBA" id="ARBA00022692"/>
    </source>
</evidence>
<protein>
    <submittedName>
        <fullName evidence="6">MAPEG family protein</fullName>
    </submittedName>
</protein>
<keyword evidence="3 5" id="KW-1133">Transmembrane helix</keyword>
<evidence type="ECO:0000313" key="7">
    <source>
        <dbReference type="Proteomes" id="UP001257914"/>
    </source>
</evidence>
<dbReference type="SUPFAM" id="SSF161084">
    <property type="entry name" value="MAPEG domain-like"/>
    <property type="match status" value="1"/>
</dbReference>
<name>A0ABU3QZ50_9GAMM</name>
<keyword evidence="2 5" id="KW-0812">Transmembrane</keyword>
<feature type="transmembrane region" description="Helical" evidence="5">
    <location>
        <begin position="118"/>
        <end position="137"/>
    </location>
</feature>
<evidence type="ECO:0000256" key="5">
    <source>
        <dbReference type="SAM" id="Phobius"/>
    </source>
</evidence>
<feature type="transmembrane region" description="Helical" evidence="5">
    <location>
        <begin position="6"/>
        <end position="26"/>
    </location>
</feature>
<sequence>MDATALLQPVMVVALLTLVITLWVLFTRIPAMVRLRIHPQKVQDTSKFKDLLPPEINRISNNYNNLFEQPTLFYAVAGVIAILGHVDMINVYCAWAYAVFRIVHSLVQATVDIVRLRFAIFVLSWITLAIMIVRESITIFS</sequence>
<dbReference type="Gene3D" id="1.20.120.550">
    <property type="entry name" value="Membrane associated eicosanoid/glutathione metabolism-like domain"/>
    <property type="match status" value="1"/>
</dbReference>
<accession>A0ABU3QZ50</accession>
<dbReference type="Proteomes" id="UP001257914">
    <property type="component" value="Unassembled WGS sequence"/>
</dbReference>
<evidence type="ECO:0000313" key="6">
    <source>
        <dbReference type="EMBL" id="MDU0112415.1"/>
    </source>
</evidence>
<feature type="transmembrane region" description="Helical" evidence="5">
    <location>
        <begin position="72"/>
        <end position="98"/>
    </location>
</feature>
<dbReference type="RefSeq" id="WP_315946149.1">
    <property type="nucleotide sequence ID" value="NZ_JAWCUA010000003.1"/>
</dbReference>
<gene>
    <name evidence="6" type="ORF">RT723_05250</name>
</gene>
<evidence type="ECO:0000256" key="4">
    <source>
        <dbReference type="ARBA" id="ARBA00023136"/>
    </source>
</evidence>
<keyword evidence="7" id="KW-1185">Reference proteome</keyword>
<evidence type="ECO:0000256" key="1">
    <source>
        <dbReference type="ARBA" id="ARBA00004370"/>
    </source>
</evidence>
<reference evidence="6 7" key="1">
    <citation type="submission" date="2023-10" db="EMBL/GenBank/DDBJ databases">
        <title>Psychrosphaera aquimaarina strain SW33 isolated from seawater.</title>
        <authorList>
            <person name="Bayburt H."/>
            <person name="Kim J.M."/>
            <person name="Choi B.J."/>
            <person name="Jeon C.O."/>
        </authorList>
    </citation>
    <scope>NUCLEOTIDE SEQUENCE [LARGE SCALE GENOMIC DNA]</scope>
    <source>
        <strain evidence="6 7">KCTC 52743</strain>
    </source>
</reference>
<dbReference type="InterPro" id="IPR001129">
    <property type="entry name" value="Membr-assoc_MAPEG"/>
</dbReference>
<comment type="subcellular location">
    <subcellularLocation>
        <location evidence="1">Membrane</location>
    </subcellularLocation>
</comment>
<organism evidence="6 7">
    <name type="scientific">Psychrosphaera aquimarina</name>
    <dbReference type="NCBI Taxonomy" id="2044854"/>
    <lineage>
        <taxon>Bacteria</taxon>
        <taxon>Pseudomonadati</taxon>
        <taxon>Pseudomonadota</taxon>
        <taxon>Gammaproteobacteria</taxon>
        <taxon>Alteromonadales</taxon>
        <taxon>Pseudoalteromonadaceae</taxon>
        <taxon>Psychrosphaera</taxon>
    </lineage>
</organism>
<evidence type="ECO:0000256" key="3">
    <source>
        <dbReference type="ARBA" id="ARBA00022989"/>
    </source>
</evidence>
<dbReference type="Pfam" id="PF01124">
    <property type="entry name" value="MAPEG"/>
    <property type="match status" value="1"/>
</dbReference>
<proteinExistence type="predicted"/>
<dbReference type="EMBL" id="JAWCUA010000003">
    <property type="protein sequence ID" value="MDU0112415.1"/>
    <property type="molecule type" value="Genomic_DNA"/>
</dbReference>
<dbReference type="InterPro" id="IPR023352">
    <property type="entry name" value="MAPEG-like_dom_sf"/>
</dbReference>
<keyword evidence="4 5" id="KW-0472">Membrane</keyword>
<comment type="caution">
    <text evidence="6">The sequence shown here is derived from an EMBL/GenBank/DDBJ whole genome shotgun (WGS) entry which is preliminary data.</text>
</comment>